<dbReference type="InterPro" id="IPR021109">
    <property type="entry name" value="Peptidase_aspartic_dom_sf"/>
</dbReference>
<evidence type="ECO:0000256" key="3">
    <source>
        <dbReference type="SAM" id="SignalP"/>
    </source>
</evidence>
<comment type="similarity">
    <text evidence="1">Belongs to the peptidase A1 family.</text>
</comment>
<proteinExistence type="inferred from homology"/>
<dbReference type="EMBL" id="JARKIE010000081">
    <property type="protein sequence ID" value="KAJ7688192.1"/>
    <property type="molecule type" value="Genomic_DNA"/>
</dbReference>
<organism evidence="5 6">
    <name type="scientific">Mycena rosella</name>
    <name type="common">Pink bonnet</name>
    <name type="synonym">Agaricus rosellus</name>
    <dbReference type="NCBI Taxonomy" id="1033263"/>
    <lineage>
        <taxon>Eukaryota</taxon>
        <taxon>Fungi</taxon>
        <taxon>Dikarya</taxon>
        <taxon>Basidiomycota</taxon>
        <taxon>Agaricomycotina</taxon>
        <taxon>Agaricomycetes</taxon>
        <taxon>Agaricomycetidae</taxon>
        <taxon>Agaricales</taxon>
        <taxon>Marasmiineae</taxon>
        <taxon>Mycenaceae</taxon>
        <taxon>Mycena</taxon>
    </lineage>
</organism>
<dbReference type="InterPro" id="IPR001461">
    <property type="entry name" value="Aspartic_peptidase_A1"/>
</dbReference>
<feature type="domain" description="Peptidase A1" evidence="4">
    <location>
        <begin position="68"/>
        <end position="145"/>
    </location>
</feature>
<dbReference type="PANTHER" id="PTHR47966:SF51">
    <property type="entry name" value="BETA-SITE APP-CLEAVING ENZYME, ISOFORM A-RELATED"/>
    <property type="match status" value="1"/>
</dbReference>
<reference evidence="5" key="1">
    <citation type="submission" date="2023-03" db="EMBL/GenBank/DDBJ databases">
        <title>Massive genome expansion in bonnet fungi (Mycena s.s.) driven by repeated elements and novel gene families across ecological guilds.</title>
        <authorList>
            <consortium name="Lawrence Berkeley National Laboratory"/>
            <person name="Harder C.B."/>
            <person name="Miyauchi S."/>
            <person name="Viragh M."/>
            <person name="Kuo A."/>
            <person name="Thoen E."/>
            <person name="Andreopoulos B."/>
            <person name="Lu D."/>
            <person name="Skrede I."/>
            <person name="Drula E."/>
            <person name="Henrissat B."/>
            <person name="Morin E."/>
            <person name="Kohler A."/>
            <person name="Barry K."/>
            <person name="LaButti K."/>
            <person name="Morin E."/>
            <person name="Salamov A."/>
            <person name="Lipzen A."/>
            <person name="Mereny Z."/>
            <person name="Hegedus B."/>
            <person name="Baldrian P."/>
            <person name="Stursova M."/>
            <person name="Weitz H."/>
            <person name="Taylor A."/>
            <person name="Grigoriev I.V."/>
            <person name="Nagy L.G."/>
            <person name="Martin F."/>
            <person name="Kauserud H."/>
        </authorList>
    </citation>
    <scope>NUCLEOTIDE SEQUENCE</scope>
    <source>
        <strain evidence="5">CBHHK067</strain>
    </source>
</reference>
<feature type="signal peptide" evidence="3">
    <location>
        <begin position="1"/>
        <end position="20"/>
    </location>
</feature>
<feature type="chain" id="PRO_5042194284" evidence="3">
    <location>
        <begin position="21"/>
        <end position="355"/>
    </location>
</feature>
<keyword evidence="3" id="KW-0732">Signal</keyword>
<dbReference type="InterPro" id="IPR033121">
    <property type="entry name" value="PEPTIDASE_A1"/>
</dbReference>
<evidence type="ECO:0000256" key="2">
    <source>
        <dbReference type="SAM" id="MobiDB-lite"/>
    </source>
</evidence>
<sequence length="355" mass="37166">MIPAVISSVLGLAAATAALATAPHSDFKLGLSSARSNPSARRARHAAATLPQSKRALDPPTGTNDPAVFDTRSVALEIPGTSCAAACAKQRQFNSSASNTFQNQAEEDNTITFGTGVGVDPVNGSDWSLTVNLVVDTVSVVAALSVPLRGFYLITDQTPTFSDPFDVIMGISPGTFLFSDAGFPGGGGGGPGIFGMCFKPGSEAELTFGGVETTKFTAPLVYSPLLTTNFDERPPTDLARTLLLFVEAIALAIYRMISPDIVANPDESGTYGIARDIAGQSPFNLTIPSSELTSAPFASNTALCQTLINVSEAFTVNLVGLSLLKHFYSAWDVDGQRMGFTPNGFYLGPYQTVSN</sequence>
<name>A0AAD7DE69_MYCRO</name>
<evidence type="ECO:0000259" key="4">
    <source>
        <dbReference type="Pfam" id="PF00026"/>
    </source>
</evidence>
<evidence type="ECO:0000313" key="6">
    <source>
        <dbReference type="Proteomes" id="UP001221757"/>
    </source>
</evidence>
<accession>A0AAD7DE69</accession>
<protein>
    <submittedName>
        <fullName evidence="5">Aspartic peptidase domain-containing protein</fullName>
    </submittedName>
</protein>
<feature type="region of interest" description="Disordered" evidence="2">
    <location>
        <begin position="31"/>
        <end position="66"/>
    </location>
</feature>
<dbReference type="AlphaFoldDB" id="A0AAD7DE69"/>
<dbReference type="GO" id="GO:0006508">
    <property type="term" value="P:proteolysis"/>
    <property type="evidence" value="ECO:0007669"/>
    <property type="project" value="InterPro"/>
</dbReference>
<gene>
    <name evidence="5" type="ORF">B0H17DRAFT_1203195</name>
</gene>
<dbReference type="PANTHER" id="PTHR47966">
    <property type="entry name" value="BETA-SITE APP-CLEAVING ENZYME, ISOFORM A-RELATED"/>
    <property type="match status" value="1"/>
</dbReference>
<comment type="caution">
    <text evidence="5">The sequence shown here is derived from an EMBL/GenBank/DDBJ whole genome shotgun (WGS) entry which is preliminary data.</text>
</comment>
<dbReference type="Gene3D" id="2.40.70.10">
    <property type="entry name" value="Acid Proteases"/>
    <property type="match status" value="2"/>
</dbReference>
<keyword evidence="6" id="KW-1185">Reference proteome</keyword>
<dbReference type="Pfam" id="PF00026">
    <property type="entry name" value="Asp"/>
    <property type="match status" value="1"/>
</dbReference>
<evidence type="ECO:0000256" key="1">
    <source>
        <dbReference type="ARBA" id="ARBA00007447"/>
    </source>
</evidence>
<dbReference type="SUPFAM" id="SSF50630">
    <property type="entry name" value="Acid proteases"/>
    <property type="match status" value="1"/>
</dbReference>
<evidence type="ECO:0000313" key="5">
    <source>
        <dbReference type="EMBL" id="KAJ7688192.1"/>
    </source>
</evidence>
<dbReference type="GO" id="GO:0004190">
    <property type="term" value="F:aspartic-type endopeptidase activity"/>
    <property type="evidence" value="ECO:0007669"/>
    <property type="project" value="InterPro"/>
</dbReference>
<dbReference type="Proteomes" id="UP001221757">
    <property type="component" value="Unassembled WGS sequence"/>
</dbReference>